<dbReference type="InterPro" id="IPR006317">
    <property type="entry name" value="Ubiquinol_cyt_c_Rdtase_Fe-S-su"/>
</dbReference>
<evidence type="ECO:0000256" key="6">
    <source>
        <dbReference type="ARBA" id="ARBA00019816"/>
    </source>
</evidence>
<evidence type="ECO:0000256" key="10">
    <source>
        <dbReference type="ARBA" id="ARBA00022714"/>
    </source>
</evidence>
<keyword evidence="11" id="KW-0479">Metal-binding</keyword>
<comment type="similarity">
    <text evidence="3">Belongs to the Rieske iron-sulfur protein family.</text>
</comment>
<keyword evidence="12" id="KW-1278">Translocase</keyword>
<evidence type="ECO:0000256" key="18">
    <source>
        <dbReference type="ARBA" id="ARBA00023157"/>
    </source>
</evidence>
<evidence type="ECO:0000256" key="5">
    <source>
        <dbReference type="ARBA" id="ARBA00012951"/>
    </source>
</evidence>
<dbReference type="GO" id="GO:0008121">
    <property type="term" value="F:quinol-cytochrome-c reductase activity"/>
    <property type="evidence" value="ECO:0007669"/>
    <property type="project" value="UniProtKB-EC"/>
</dbReference>
<comment type="catalytic activity">
    <reaction evidence="19 20">
        <text>a quinol + 2 Fe(III)-[cytochrome c](out) = a quinone + 2 Fe(II)-[cytochrome c](out) + 2 H(+)(out)</text>
        <dbReference type="Rhea" id="RHEA:11484"/>
        <dbReference type="Rhea" id="RHEA-COMP:10350"/>
        <dbReference type="Rhea" id="RHEA-COMP:14399"/>
        <dbReference type="ChEBI" id="CHEBI:15378"/>
        <dbReference type="ChEBI" id="CHEBI:24646"/>
        <dbReference type="ChEBI" id="CHEBI:29033"/>
        <dbReference type="ChEBI" id="CHEBI:29034"/>
        <dbReference type="ChEBI" id="CHEBI:132124"/>
        <dbReference type="EC" id="7.1.1.8"/>
    </reaction>
</comment>
<dbReference type="InterPro" id="IPR017941">
    <property type="entry name" value="Rieske_2Fe-2S"/>
</dbReference>
<dbReference type="InterPro" id="IPR005805">
    <property type="entry name" value="Rieske_Fe-S_prot_C"/>
</dbReference>
<organism evidence="23 24">
    <name type="scientific">Panacagrimonas perspica</name>
    <dbReference type="NCBI Taxonomy" id="381431"/>
    <lineage>
        <taxon>Bacteria</taxon>
        <taxon>Pseudomonadati</taxon>
        <taxon>Pseudomonadota</taxon>
        <taxon>Gammaproteobacteria</taxon>
        <taxon>Nevskiales</taxon>
        <taxon>Nevskiaceae</taxon>
        <taxon>Panacagrimonas</taxon>
    </lineage>
</organism>
<evidence type="ECO:0000256" key="2">
    <source>
        <dbReference type="ARBA" id="ARBA00004162"/>
    </source>
</evidence>
<dbReference type="PROSITE" id="PS51318">
    <property type="entry name" value="TAT"/>
    <property type="match status" value="1"/>
</dbReference>
<dbReference type="SUPFAM" id="SSF50022">
    <property type="entry name" value="ISP domain"/>
    <property type="match status" value="1"/>
</dbReference>
<evidence type="ECO:0000256" key="12">
    <source>
        <dbReference type="ARBA" id="ARBA00022967"/>
    </source>
</evidence>
<dbReference type="Pfam" id="PF00355">
    <property type="entry name" value="Rieske"/>
    <property type="match status" value="1"/>
</dbReference>
<dbReference type="EC" id="7.1.1.8" evidence="5 20"/>
<dbReference type="EMBL" id="SOBT01000010">
    <property type="protein sequence ID" value="TDU26453.1"/>
    <property type="molecule type" value="Genomic_DNA"/>
</dbReference>
<protein>
    <recommendedName>
        <fullName evidence="6 20">Ubiquinol-cytochrome c reductase iron-sulfur subunit</fullName>
        <ecNumber evidence="5 20">7.1.1.8</ecNumber>
    </recommendedName>
</protein>
<dbReference type="PRINTS" id="PR00162">
    <property type="entry name" value="RIESKE"/>
</dbReference>
<reference evidence="23 24" key="1">
    <citation type="submission" date="2019-03" db="EMBL/GenBank/DDBJ databases">
        <title>Genomic Encyclopedia of Type Strains, Phase IV (KMG-IV): sequencing the most valuable type-strain genomes for metagenomic binning, comparative biology and taxonomic classification.</title>
        <authorList>
            <person name="Goeker M."/>
        </authorList>
    </citation>
    <scope>NUCLEOTIDE SEQUENCE [LARGE SCALE GENOMIC DNA]</scope>
    <source>
        <strain evidence="23 24">DSM 26377</strain>
    </source>
</reference>
<evidence type="ECO:0000256" key="4">
    <source>
        <dbReference type="ARBA" id="ARBA00011649"/>
    </source>
</evidence>
<comment type="subcellular location">
    <subcellularLocation>
        <location evidence="2">Cell membrane</location>
        <topology evidence="2">Single-pass membrane protein</topology>
    </subcellularLocation>
</comment>
<evidence type="ECO:0000256" key="21">
    <source>
        <dbReference type="RuleBase" id="RU004497"/>
    </source>
</evidence>
<feature type="domain" description="Rieske" evidence="22">
    <location>
        <begin position="119"/>
        <end position="197"/>
    </location>
</feature>
<evidence type="ECO:0000256" key="9">
    <source>
        <dbReference type="ARBA" id="ARBA00022692"/>
    </source>
</evidence>
<keyword evidence="8" id="KW-1003">Cell membrane</keyword>
<dbReference type="InterPro" id="IPR036922">
    <property type="entry name" value="Rieske_2Fe-2S_sf"/>
</dbReference>
<dbReference type="PANTHER" id="PTHR10134">
    <property type="entry name" value="CYTOCHROME B-C1 COMPLEX SUBUNIT RIESKE, MITOCHONDRIAL"/>
    <property type="match status" value="1"/>
</dbReference>
<dbReference type="CDD" id="cd03470">
    <property type="entry name" value="Rieske_cytochrome_bc1"/>
    <property type="match status" value="1"/>
</dbReference>
<keyword evidence="14 20" id="KW-1133">Transmembrane helix</keyword>
<comment type="caution">
    <text evidence="23">The sequence shown here is derived from an EMBL/GenBank/DDBJ whole genome shotgun (WGS) entry which is preliminary data.</text>
</comment>
<dbReference type="GO" id="GO:0046872">
    <property type="term" value="F:metal ion binding"/>
    <property type="evidence" value="ECO:0007669"/>
    <property type="project" value="UniProtKB-KW"/>
</dbReference>
<keyword evidence="13 20" id="KW-0249">Electron transport</keyword>
<evidence type="ECO:0000256" key="13">
    <source>
        <dbReference type="ARBA" id="ARBA00022982"/>
    </source>
</evidence>
<dbReference type="AlphaFoldDB" id="A0A4S3K2Y1"/>
<evidence type="ECO:0000256" key="16">
    <source>
        <dbReference type="ARBA" id="ARBA00023014"/>
    </source>
</evidence>
<evidence type="ECO:0000313" key="23">
    <source>
        <dbReference type="EMBL" id="TDU26453.1"/>
    </source>
</evidence>
<dbReference type="Gene3D" id="1.20.5.510">
    <property type="entry name" value="Single helix bin"/>
    <property type="match status" value="1"/>
</dbReference>
<dbReference type="OrthoDB" id="9767869at2"/>
<accession>A0A4S3K2Y1</accession>
<dbReference type="NCBIfam" id="TIGR01416">
    <property type="entry name" value="Rieske_proteo"/>
    <property type="match status" value="1"/>
</dbReference>
<evidence type="ECO:0000256" key="8">
    <source>
        <dbReference type="ARBA" id="ARBA00022475"/>
    </source>
</evidence>
<dbReference type="GO" id="GO:0051537">
    <property type="term" value="F:2 iron, 2 sulfur cluster binding"/>
    <property type="evidence" value="ECO:0007669"/>
    <property type="project" value="UniProtKB-KW"/>
</dbReference>
<evidence type="ECO:0000313" key="24">
    <source>
        <dbReference type="Proteomes" id="UP000295341"/>
    </source>
</evidence>
<comment type="miscellaneous">
    <text evidence="20">The Rieske protein is a high potential 2Fe-2S protein.</text>
</comment>
<evidence type="ECO:0000256" key="7">
    <source>
        <dbReference type="ARBA" id="ARBA00022448"/>
    </source>
</evidence>
<keyword evidence="24" id="KW-1185">Reference proteome</keyword>
<keyword evidence="7 20" id="KW-0813">Transport</keyword>
<evidence type="ECO:0000256" key="17">
    <source>
        <dbReference type="ARBA" id="ARBA00023136"/>
    </source>
</evidence>
<evidence type="ECO:0000256" key="1">
    <source>
        <dbReference type="ARBA" id="ARBA00002444"/>
    </source>
</evidence>
<comment type="function">
    <text evidence="1">Component of the ubiquinol-cytochrome c reductase complex (complex III or cytochrome b-c1 complex), which is a respiratory chain that generates an electrochemical potential coupled to ATP synthesis.</text>
</comment>
<evidence type="ECO:0000259" key="22">
    <source>
        <dbReference type="PROSITE" id="PS51296"/>
    </source>
</evidence>
<dbReference type="InterPro" id="IPR019470">
    <property type="entry name" value="Ubiq_cytC_Rdtase_Fe-S_su_TAT"/>
</dbReference>
<evidence type="ECO:0000256" key="15">
    <source>
        <dbReference type="ARBA" id="ARBA00023004"/>
    </source>
</evidence>
<proteinExistence type="inferred from homology"/>
<comment type="cofactor">
    <cofactor evidence="20">
        <name>[2Fe-2S] cluster</name>
        <dbReference type="ChEBI" id="CHEBI:190135"/>
    </cofactor>
    <text evidence="20">Binds 1 [2Fe-2S] cluster per subunit.</text>
</comment>
<dbReference type="InterPro" id="IPR014349">
    <property type="entry name" value="Rieske_Fe-S_prot"/>
</dbReference>
<keyword evidence="15" id="KW-0408">Iron</keyword>
<keyword evidence="10" id="KW-0001">2Fe-2S</keyword>
<evidence type="ECO:0000256" key="11">
    <source>
        <dbReference type="ARBA" id="ARBA00022723"/>
    </source>
</evidence>
<name>A0A4S3K2Y1_9GAMM</name>
<feature type="transmembrane region" description="Helical" evidence="20">
    <location>
        <begin position="21"/>
        <end position="42"/>
    </location>
</feature>
<gene>
    <name evidence="23" type="ORF">DFR24_3478</name>
</gene>
<dbReference type="Gene3D" id="2.102.10.10">
    <property type="entry name" value="Rieske [2Fe-2S] iron-sulphur domain"/>
    <property type="match status" value="1"/>
</dbReference>
<dbReference type="GO" id="GO:0005886">
    <property type="term" value="C:plasma membrane"/>
    <property type="evidence" value="ECO:0007669"/>
    <property type="project" value="UniProtKB-SubCell"/>
</dbReference>
<evidence type="ECO:0000256" key="19">
    <source>
        <dbReference type="ARBA" id="ARBA00029351"/>
    </source>
</evidence>
<keyword evidence="9 20" id="KW-0812">Transmembrane</keyword>
<evidence type="ECO:0000256" key="20">
    <source>
        <dbReference type="RuleBase" id="RU004494"/>
    </source>
</evidence>
<keyword evidence="17 20" id="KW-0472">Membrane</keyword>
<dbReference type="RefSeq" id="WP_133882662.1">
    <property type="nucleotide sequence ID" value="NZ_MWIN01000019.1"/>
</dbReference>
<sequence>MSTQSVANATGSGVDPGRRRFLTLATSGVGAVGVGFVAWPFLASLKPSERAKALGAPVTQDISLLEPGQKLNVAWRGKPVWIVKRTPEMIASLAQVKGELADPENEQPQQPDYIKGDARAIKPEILVMIGSCTHLGCSPTFRPDHPAPEIAANWQGGFYCPCHGSKFDLSGRVYKNVPAPINLKVPPYRFANDTTIVIGEDPVAA</sequence>
<dbReference type="Pfam" id="PF10399">
    <property type="entry name" value="UCR_Fe-S_N"/>
    <property type="match status" value="1"/>
</dbReference>
<evidence type="ECO:0000256" key="14">
    <source>
        <dbReference type="ARBA" id="ARBA00022989"/>
    </source>
</evidence>
<evidence type="ECO:0000256" key="3">
    <source>
        <dbReference type="ARBA" id="ARBA00010651"/>
    </source>
</evidence>
<dbReference type="InterPro" id="IPR006311">
    <property type="entry name" value="TAT_signal"/>
</dbReference>
<keyword evidence="16" id="KW-0411">Iron-sulfur</keyword>
<comment type="subunit">
    <text evidence="4 21">The main subunits of complex b-c1 are: cytochrome b, cytochrome c1 and the Rieske protein.</text>
</comment>
<dbReference type="Proteomes" id="UP000295341">
    <property type="component" value="Unassembled WGS sequence"/>
</dbReference>
<keyword evidence="18" id="KW-1015">Disulfide bond</keyword>
<dbReference type="PROSITE" id="PS51296">
    <property type="entry name" value="RIESKE"/>
    <property type="match status" value="1"/>
</dbReference>